<organism evidence="2 3">
    <name type="scientific">Ziziphus jujuba</name>
    <name type="common">Chinese jujube</name>
    <name type="synonym">Ziziphus sativa</name>
    <dbReference type="NCBI Taxonomy" id="326968"/>
    <lineage>
        <taxon>Eukaryota</taxon>
        <taxon>Viridiplantae</taxon>
        <taxon>Streptophyta</taxon>
        <taxon>Embryophyta</taxon>
        <taxon>Tracheophyta</taxon>
        <taxon>Spermatophyta</taxon>
        <taxon>Magnoliopsida</taxon>
        <taxon>eudicotyledons</taxon>
        <taxon>Gunneridae</taxon>
        <taxon>Pentapetalae</taxon>
        <taxon>rosids</taxon>
        <taxon>fabids</taxon>
        <taxon>Rosales</taxon>
        <taxon>Rhamnaceae</taxon>
        <taxon>Paliureae</taxon>
        <taxon>Ziziphus</taxon>
    </lineage>
</organism>
<evidence type="ECO:0000313" key="3">
    <source>
        <dbReference type="RefSeq" id="XP_015893405.3"/>
    </source>
</evidence>
<dbReference type="SMART" id="SM00271">
    <property type="entry name" value="DnaJ"/>
    <property type="match status" value="1"/>
</dbReference>
<dbReference type="GO" id="GO:0009507">
    <property type="term" value="C:chloroplast"/>
    <property type="evidence" value="ECO:0007669"/>
    <property type="project" value="TreeGrafter"/>
</dbReference>
<dbReference type="PROSITE" id="PS50076">
    <property type="entry name" value="DNAJ_2"/>
    <property type="match status" value="1"/>
</dbReference>
<dbReference type="SUPFAM" id="SSF46565">
    <property type="entry name" value="Chaperone J-domain"/>
    <property type="match status" value="1"/>
</dbReference>
<gene>
    <name evidence="3" type="primary">LOC107427537</name>
</gene>
<accession>A0A6P4AAU7</accession>
<dbReference type="InterPro" id="IPR001623">
    <property type="entry name" value="DnaJ_domain"/>
</dbReference>
<dbReference type="Pfam" id="PF00226">
    <property type="entry name" value="DnaJ"/>
    <property type="match status" value="1"/>
</dbReference>
<sequence length="176" mass="20465">MNLSPTSVIQTSKPFLPYHPNYNKNHQSNKVFSSVSCKSATKPSCGYNNKTNFYKMLCLSTEMASMDEIKKAYRSMALRHHPDVCLDPSMKEESTKMFVKLIEAYQTLSDPVLRKEYDYEMLLTSANSGRTFKVDLNDQLGRRRKWQEQIVELKRRSNSRMAQREGSWGCRMRAKS</sequence>
<evidence type="ECO:0000259" key="1">
    <source>
        <dbReference type="PROSITE" id="PS50076"/>
    </source>
</evidence>
<dbReference type="CDD" id="cd06257">
    <property type="entry name" value="DnaJ"/>
    <property type="match status" value="1"/>
</dbReference>
<dbReference type="AlphaFoldDB" id="A0A6P4AAU7"/>
<dbReference type="InParanoid" id="A0A6P4AAU7"/>
<dbReference type="RefSeq" id="XP_015893405.3">
    <property type="nucleotide sequence ID" value="XM_016037919.4"/>
</dbReference>
<proteinExistence type="predicted"/>
<feature type="domain" description="J" evidence="1">
    <location>
        <begin position="52"/>
        <end position="121"/>
    </location>
</feature>
<dbReference type="KEGG" id="zju:107427537"/>
<dbReference type="PANTHER" id="PTHR45090:SF8">
    <property type="entry name" value="J DOMAIN-CONTAINING PROTEIN"/>
    <property type="match status" value="1"/>
</dbReference>
<reference evidence="3" key="1">
    <citation type="submission" date="2025-08" db="UniProtKB">
        <authorList>
            <consortium name="RefSeq"/>
        </authorList>
    </citation>
    <scope>IDENTIFICATION</scope>
    <source>
        <tissue evidence="3">Seedling</tissue>
    </source>
</reference>
<keyword evidence="2" id="KW-1185">Reference proteome</keyword>
<protein>
    <submittedName>
        <fullName evidence="3">Chaperone protein dnaJ 20, chloroplastic</fullName>
    </submittedName>
</protein>
<dbReference type="InterPro" id="IPR036869">
    <property type="entry name" value="J_dom_sf"/>
</dbReference>
<dbReference type="Proteomes" id="UP001652623">
    <property type="component" value="Chromosome 9"/>
</dbReference>
<dbReference type="PRINTS" id="PR00625">
    <property type="entry name" value="JDOMAIN"/>
</dbReference>
<dbReference type="PANTHER" id="PTHR45090">
    <property type="entry name" value="CHAPERONE PROTEIN DNAJ 20 CHLOROPLASTIC"/>
    <property type="match status" value="1"/>
</dbReference>
<dbReference type="GeneID" id="107427537"/>
<evidence type="ECO:0000313" key="2">
    <source>
        <dbReference type="Proteomes" id="UP001652623"/>
    </source>
</evidence>
<name>A0A6P4AAU7_ZIZJJ</name>
<dbReference type="InterPro" id="IPR053232">
    <property type="entry name" value="DnaJ_C/III_chloroplastic"/>
</dbReference>
<dbReference type="Gene3D" id="1.10.287.110">
    <property type="entry name" value="DnaJ domain"/>
    <property type="match status" value="1"/>
</dbReference>